<feature type="transmembrane region" description="Helical" evidence="6">
    <location>
        <begin position="381"/>
        <end position="400"/>
    </location>
</feature>
<feature type="transmembrane region" description="Helical" evidence="6">
    <location>
        <begin position="445"/>
        <end position="469"/>
    </location>
</feature>
<dbReference type="InterPro" id="IPR011701">
    <property type="entry name" value="MFS"/>
</dbReference>
<protein>
    <submittedName>
        <fullName evidence="7">MFS general substrate transporter</fullName>
    </submittedName>
</protein>
<evidence type="ECO:0000256" key="3">
    <source>
        <dbReference type="ARBA" id="ARBA00022989"/>
    </source>
</evidence>
<dbReference type="AlphaFoldDB" id="A0A8E2JPA5"/>
<proteinExistence type="predicted"/>
<dbReference type="GO" id="GO:0022857">
    <property type="term" value="F:transmembrane transporter activity"/>
    <property type="evidence" value="ECO:0007669"/>
    <property type="project" value="InterPro"/>
</dbReference>
<organism evidence="7 8">
    <name type="scientific">Glonium stellatum</name>
    <dbReference type="NCBI Taxonomy" id="574774"/>
    <lineage>
        <taxon>Eukaryota</taxon>
        <taxon>Fungi</taxon>
        <taxon>Dikarya</taxon>
        <taxon>Ascomycota</taxon>
        <taxon>Pezizomycotina</taxon>
        <taxon>Dothideomycetes</taxon>
        <taxon>Pleosporomycetidae</taxon>
        <taxon>Gloniales</taxon>
        <taxon>Gloniaceae</taxon>
        <taxon>Glonium</taxon>
    </lineage>
</organism>
<feature type="transmembrane region" description="Helical" evidence="6">
    <location>
        <begin position="202"/>
        <end position="223"/>
    </location>
</feature>
<dbReference type="PANTHER" id="PTHR23507">
    <property type="entry name" value="ZGC:174356"/>
    <property type="match status" value="1"/>
</dbReference>
<feature type="transmembrane region" description="Helical" evidence="6">
    <location>
        <begin position="167"/>
        <end position="190"/>
    </location>
</feature>
<dbReference type="OrthoDB" id="194139at2759"/>
<evidence type="ECO:0000256" key="2">
    <source>
        <dbReference type="ARBA" id="ARBA00022692"/>
    </source>
</evidence>
<name>A0A8E2JPA5_9PEZI</name>
<dbReference type="Proteomes" id="UP000250140">
    <property type="component" value="Unassembled WGS sequence"/>
</dbReference>
<reference evidence="7 8" key="1">
    <citation type="journal article" date="2016" name="Nat. Commun.">
        <title>Ectomycorrhizal ecology is imprinted in the genome of the dominant symbiotic fungus Cenococcum geophilum.</title>
        <authorList>
            <consortium name="DOE Joint Genome Institute"/>
            <person name="Peter M."/>
            <person name="Kohler A."/>
            <person name="Ohm R.A."/>
            <person name="Kuo A."/>
            <person name="Krutzmann J."/>
            <person name="Morin E."/>
            <person name="Arend M."/>
            <person name="Barry K.W."/>
            <person name="Binder M."/>
            <person name="Choi C."/>
            <person name="Clum A."/>
            <person name="Copeland A."/>
            <person name="Grisel N."/>
            <person name="Haridas S."/>
            <person name="Kipfer T."/>
            <person name="LaButti K."/>
            <person name="Lindquist E."/>
            <person name="Lipzen A."/>
            <person name="Maire R."/>
            <person name="Meier B."/>
            <person name="Mihaltcheva S."/>
            <person name="Molinier V."/>
            <person name="Murat C."/>
            <person name="Poggeler S."/>
            <person name="Quandt C.A."/>
            <person name="Sperisen C."/>
            <person name="Tritt A."/>
            <person name="Tisserant E."/>
            <person name="Crous P.W."/>
            <person name="Henrissat B."/>
            <person name="Nehls U."/>
            <person name="Egli S."/>
            <person name="Spatafora J.W."/>
            <person name="Grigoriev I.V."/>
            <person name="Martin F.M."/>
        </authorList>
    </citation>
    <scope>NUCLEOTIDE SEQUENCE [LARGE SCALE GENOMIC DNA]</scope>
    <source>
        <strain evidence="7 8">CBS 207.34</strain>
    </source>
</reference>
<keyword evidence="4 6" id="KW-0472">Membrane</keyword>
<dbReference type="InterPro" id="IPR036259">
    <property type="entry name" value="MFS_trans_sf"/>
</dbReference>
<dbReference type="Gene3D" id="1.20.1250.20">
    <property type="entry name" value="MFS general substrate transporter like domains"/>
    <property type="match status" value="1"/>
</dbReference>
<dbReference type="PANTHER" id="PTHR23507:SF1">
    <property type="entry name" value="FI18259P1-RELATED"/>
    <property type="match status" value="1"/>
</dbReference>
<dbReference type="Pfam" id="PF07690">
    <property type="entry name" value="MFS_1"/>
    <property type="match status" value="1"/>
</dbReference>
<gene>
    <name evidence="7" type="ORF">AOQ84DRAFT_400142</name>
</gene>
<sequence length="523" mass="57029">MLEASASHQRDTVDETSLLLPGSSTPSLGGDSTSSKPWILLVTLLAIGVAATDLGSFLAQPPKTRMYESIVCLRYYERADPSKIQSNGVIPEELCKINAVQDTVAMIFGWQDLWDALPGIFLAVPYGVLADKYGRKWILALGLIGAECSLLWIMFVCYIQLPLVLTWLSSAFLIIGGGPLVIVAIMFTMLSDIVPTEKRTIIFVYVAASALVAELIAPVLSSILMKKGVWLPIILGAVIEGLTILIVLFLPETLHLRNSGPRETPGGKEQHPVQMASEYSSKERSGFKAQIQKLLDTLKVLKRDISLTLVILTFLVNRLGRQSGDLLLRYSSKRYHWTIQKAALLLSIRAGLNLVTLLVLVPVLSMIMIQWFSMSPQRTDLLISRGSVIFTTLGFFVIGFSPTPALLVGGLVIYTLGTGFAAAMRSIAVFMVGGQTSHDIARLSATIAILESLGMLLSGPFLSFIFRWGMKLGDAWLGMPFLLSGMLFFLITVITYTISLRDLNAAQTPPSATEDIPSPVHSP</sequence>
<keyword evidence="3 6" id="KW-1133">Transmembrane helix</keyword>
<accession>A0A8E2JPA5</accession>
<evidence type="ECO:0000256" key="6">
    <source>
        <dbReference type="SAM" id="Phobius"/>
    </source>
</evidence>
<feature type="transmembrane region" description="Helical" evidence="6">
    <location>
        <begin position="342"/>
        <end position="369"/>
    </location>
</feature>
<dbReference type="GO" id="GO:0016020">
    <property type="term" value="C:membrane"/>
    <property type="evidence" value="ECO:0007669"/>
    <property type="project" value="UniProtKB-SubCell"/>
</dbReference>
<evidence type="ECO:0000256" key="1">
    <source>
        <dbReference type="ARBA" id="ARBA00004141"/>
    </source>
</evidence>
<evidence type="ECO:0000313" key="7">
    <source>
        <dbReference type="EMBL" id="OCL04397.1"/>
    </source>
</evidence>
<keyword evidence="8" id="KW-1185">Reference proteome</keyword>
<feature type="transmembrane region" description="Helical" evidence="6">
    <location>
        <begin position="475"/>
        <end position="498"/>
    </location>
</feature>
<evidence type="ECO:0000256" key="5">
    <source>
        <dbReference type="SAM" id="MobiDB-lite"/>
    </source>
</evidence>
<feature type="transmembrane region" description="Helical" evidence="6">
    <location>
        <begin position="38"/>
        <end position="59"/>
    </location>
</feature>
<evidence type="ECO:0000313" key="8">
    <source>
        <dbReference type="Proteomes" id="UP000250140"/>
    </source>
</evidence>
<keyword evidence="2 6" id="KW-0812">Transmembrane</keyword>
<feature type="transmembrane region" description="Helical" evidence="6">
    <location>
        <begin position="406"/>
        <end position="433"/>
    </location>
</feature>
<comment type="subcellular location">
    <subcellularLocation>
        <location evidence="1">Membrane</location>
        <topology evidence="1">Multi-pass membrane protein</topology>
    </subcellularLocation>
</comment>
<dbReference type="EMBL" id="KV750520">
    <property type="protein sequence ID" value="OCL04397.1"/>
    <property type="molecule type" value="Genomic_DNA"/>
</dbReference>
<dbReference type="SUPFAM" id="SSF103473">
    <property type="entry name" value="MFS general substrate transporter"/>
    <property type="match status" value="1"/>
</dbReference>
<feature type="compositionally biased region" description="Low complexity" evidence="5">
    <location>
        <begin position="16"/>
        <end position="33"/>
    </location>
</feature>
<evidence type="ECO:0000256" key="4">
    <source>
        <dbReference type="ARBA" id="ARBA00023136"/>
    </source>
</evidence>
<feature type="transmembrane region" description="Helical" evidence="6">
    <location>
        <begin position="137"/>
        <end position="161"/>
    </location>
</feature>
<feature type="region of interest" description="Disordered" evidence="5">
    <location>
        <begin position="1"/>
        <end position="33"/>
    </location>
</feature>
<feature type="transmembrane region" description="Helical" evidence="6">
    <location>
        <begin position="229"/>
        <end position="250"/>
    </location>
</feature>